<reference evidence="3" key="2">
    <citation type="journal article" date="2020" name="BMC">
        <title>Leishmania infection induces a limited differential gene expression in the sand fly midgut.</title>
        <authorList>
            <person name="Coutinho-Abreu I.V."/>
            <person name="Serafim T.D."/>
            <person name="Meneses C."/>
            <person name="Kamhawi S."/>
            <person name="Oliveira F."/>
            <person name="Valenzuela J.G."/>
        </authorList>
    </citation>
    <scope>NUCLEOTIDE SEQUENCE</scope>
    <source>
        <strain evidence="3">Jacobina</strain>
        <tissue evidence="3">Midgut</tissue>
    </source>
</reference>
<dbReference type="GO" id="GO:0043025">
    <property type="term" value="C:neuronal cell body"/>
    <property type="evidence" value="ECO:0007669"/>
    <property type="project" value="TreeGrafter"/>
</dbReference>
<dbReference type="InterPro" id="IPR013783">
    <property type="entry name" value="Ig-like_fold"/>
</dbReference>
<dbReference type="EMBL" id="GITU01005106">
    <property type="protein sequence ID" value="MBC1173809.1"/>
    <property type="molecule type" value="Transcribed_RNA"/>
</dbReference>
<reference evidence="5" key="1">
    <citation type="submission" date="2012-05" db="EMBL/GenBank/DDBJ databases">
        <title>Whole Genome Assembly of Lutzomyia longipalpis.</title>
        <authorList>
            <person name="Richards S."/>
            <person name="Qu C."/>
            <person name="Dillon R."/>
            <person name="Worley K."/>
            <person name="Scherer S."/>
            <person name="Batterton M."/>
            <person name="Taylor A."/>
            <person name="Hawes A."/>
            <person name="Hernandez B."/>
            <person name="Kovar C."/>
            <person name="Mandapat C."/>
            <person name="Pham C."/>
            <person name="Qu C."/>
            <person name="Jing C."/>
            <person name="Bess C."/>
            <person name="Bandaranaike D."/>
            <person name="Ngo D."/>
            <person name="Ongeri F."/>
            <person name="Arias F."/>
            <person name="Lara F."/>
            <person name="Weissenberger G."/>
            <person name="Kamau G."/>
            <person name="Han H."/>
            <person name="Shen H."/>
            <person name="Dinh H."/>
            <person name="Khalil I."/>
            <person name="Jones J."/>
            <person name="Shafer J."/>
            <person name="Jayaseelan J."/>
            <person name="Quiroz J."/>
            <person name="Blankenburg K."/>
            <person name="Nguyen L."/>
            <person name="Jackson L."/>
            <person name="Francisco L."/>
            <person name="Tang L.-Y."/>
            <person name="Pu L.-L."/>
            <person name="Perales L."/>
            <person name="Lorensuhewa L."/>
            <person name="Munidasa M."/>
            <person name="Coyle M."/>
            <person name="Taylor M."/>
            <person name="Puazo M."/>
            <person name="Firestine M."/>
            <person name="Scheel M."/>
            <person name="Javaid M."/>
            <person name="Wang M."/>
            <person name="Li M."/>
            <person name="Tabassum N."/>
            <person name="Saada N."/>
            <person name="Osuji N."/>
            <person name="Aqrawi P."/>
            <person name="Fu Q."/>
            <person name="Thornton R."/>
            <person name="Raj R."/>
            <person name="Goodspeed R."/>
            <person name="Mata R."/>
            <person name="Najjar R."/>
            <person name="Gubbala S."/>
            <person name="Lee S."/>
            <person name="Denson S."/>
            <person name="Patil S."/>
            <person name="Macmil S."/>
            <person name="Qi S."/>
            <person name="Matskevitch T."/>
            <person name="Palculict T."/>
            <person name="Mathew T."/>
            <person name="Vee V."/>
            <person name="Velamala V."/>
            <person name="Korchina V."/>
            <person name="Cai W."/>
            <person name="Liu W."/>
            <person name="Dai W."/>
            <person name="Zou X."/>
            <person name="Zhu Y."/>
            <person name="Zhang Y."/>
            <person name="Wu Y.-Q."/>
            <person name="Xin Y."/>
            <person name="Nazarath L."/>
            <person name="Kovar C."/>
            <person name="Han Y."/>
            <person name="Muzny D."/>
            <person name="Gibbs R."/>
        </authorList>
    </citation>
    <scope>NUCLEOTIDE SEQUENCE [LARGE SCALE GENOMIC DNA]</scope>
    <source>
        <strain evidence="5">Jacobina</strain>
    </source>
</reference>
<dbReference type="PROSITE" id="PS50835">
    <property type="entry name" value="IG_LIKE"/>
    <property type="match status" value="1"/>
</dbReference>
<dbReference type="InterPro" id="IPR003599">
    <property type="entry name" value="Ig_sub"/>
</dbReference>
<dbReference type="Gene3D" id="2.60.40.10">
    <property type="entry name" value="Immunoglobulins"/>
    <property type="match status" value="1"/>
</dbReference>
<evidence type="ECO:0000313" key="3">
    <source>
        <dbReference type="EMBL" id="MBC1173809.1"/>
    </source>
</evidence>
<evidence type="ECO:0000259" key="2">
    <source>
        <dbReference type="PROSITE" id="PS50835"/>
    </source>
</evidence>
<keyword evidence="1" id="KW-0393">Immunoglobulin domain</keyword>
<accession>A0A1B0CHW0</accession>
<dbReference type="GO" id="GO:0030424">
    <property type="term" value="C:axon"/>
    <property type="evidence" value="ECO:0007669"/>
    <property type="project" value="TreeGrafter"/>
</dbReference>
<dbReference type="Gene3D" id="1.20.940.10">
    <property type="entry name" value="Functional domain of the splicing factor Prp18"/>
    <property type="match status" value="1"/>
</dbReference>
<evidence type="ECO:0000313" key="4">
    <source>
        <dbReference type="EnsemblMetazoa" id="LLOJ004022-PA"/>
    </source>
</evidence>
<dbReference type="InterPro" id="IPR050958">
    <property type="entry name" value="Cell_Adh-Cytoskel_Orgn"/>
</dbReference>
<dbReference type="SMART" id="SM00408">
    <property type="entry name" value="IGc2"/>
    <property type="match status" value="1"/>
</dbReference>
<protein>
    <submittedName>
        <fullName evidence="3">Putative lachesin</fullName>
    </submittedName>
</protein>
<dbReference type="PANTHER" id="PTHR45080:SF2">
    <property type="entry name" value="IP11255P"/>
    <property type="match status" value="1"/>
</dbReference>
<evidence type="ECO:0000313" key="5">
    <source>
        <dbReference type="Proteomes" id="UP000092461"/>
    </source>
</evidence>
<keyword evidence="5" id="KW-1185">Reference proteome</keyword>
<dbReference type="Proteomes" id="UP000092461">
    <property type="component" value="Unassembled WGS sequence"/>
</dbReference>
<evidence type="ECO:0000256" key="1">
    <source>
        <dbReference type="ARBA" id="ARBA00023319"/>
    </source>
</evidence>
<dbReference type="EMBL" id="AJWK01012767">
    <property type="status" value="NOT_ANNOTATED_CDS"/>
    <property type="molecule type" value="Genomic_DNA"/>
</dbReference>
<dbReference type="SUPFAM" id="SSF48726">
    <property type="entry name" value="Immunoglobulin"/>
    <property type="match status" value="1"/>
</dbReference>
<dbReference type="EMBL" id="AJWK01012766">
    <property type="status" value="NOT_ANNOTATED_CDS"/>
    <property type="molecule type" value="Genomic_DNA"/>
</dbReference>
<dbReference type="InterPro" id="IPR003598">
    <property type="entry name" value="Ig_sub2"/>
</dbReference>
<dbReference type="GO" id="GO:0007156">
    <property type="term" value="P:homophilic cell adhesion via plasma membrane adhesion molecules"/>
    <property type="evidence" value="ECO:0007669"/>
    <property type="project" value="TreeGrafter"/>
</dbReference>
<dbReference type="Pfam" id="PF13927">
    <property type="entry name" value="Ig_3"/>
    <property type="match status" value="1"/>
</dbReference>
<dbReference type="SUPFAM" id="SSF49265">
    <property type="entry name" value="Fibronectin type III"/>
    <property type="match status" value="1"/>
</dbReference>
<dbReference type="SMART" id="SM00409">
    <property type="entry name" value="IG"/>
    <property type="match status" value="1"/>
</dbReference>
<dbReference type="GO" id="GO:0008046">
    <property type="term" value="F:axon guidance receptor activity"/>
    <property type="evidence" value="ECO:0007669"/>
    <property type="project" value="TreeGrafter"/>
</dbReference>
<dbReference type="CDD" id="cd00096">
    <property type="entry name" value="Ig"/>
    <property type="match status" value="1"/>
</dbReference>
<dbReference type="FunFam" id="2.60.40.10:FF:000877">
    <property type="entry name" value="CLUMA_CG002357, isoform A"/>
    <property type="match status" value="1"/>
</dbReference>
<name>A0A1B0CHW0_LUTLO</name>
<dbReference type="InterPro" id="IPR007110">
    <property type="entry name" value="Ig-like_dom"/>
</dbReference>
<dbReference type="EnsemblMetazoa" id="LLOJ004022-RA">
    <property type="protein sequence ID" value="LLOJ004022-PA"/>
    <property type="gene ID" value="LLOJ004022"/>
</dbReference>
<dbReference type="AlphaFoldDB" id="A0A1B0CHW0"/>
<reference evidence="4" key="3">
    <citation type="submission" date="2020-05" db="UniProtKB">
        <authorList>
            <consortium name="EnsemblMetazoa"/>
        </authorList>
    </citation>
    <scope>IDENTIFICATION</scope>
    <source>
        <strain evidence="4">Jacobina</strain>
    </source>
</reference>
<proteinExistence type="predicted"/>
<organism evidence="4 5">
    <name type="scientific">Lutzomyia longipalpis</name>
    <name type="common">Sand fly</name>
    <dbReference type="NCBI Taxonomy" id="7200"/>
    <lineage>
        <taxon>Eukaryota</taxon>
        <taxon>Metazoa</taxon>
        <taxon>Ecdysozoa</taxon>
        <taxon>Arthropoda</taxon>
        <taxon>Hexapoda</taxon>
        <taxon>Insecta</taxon>
        <taxon>Pterygota</taxon>
        <taxon>Neoptera</taxon>
        <taxon>Endopterygota</taxon>
        <taxon>Diptera</taxon>
        <taxon>Nematocera</taxon>
        <taxon>Psychodoidea</taxon>
        <taxon>Psychodidae</taxon>
        <taxon>Lutzomyia</taxon>
        <taxon>Lutzomyia</taxon>
    </lineage>
</organism>
<dbReference type="InterPro" id="IPR036179">
    <property type="entry name" value="Ig-like_dom_sf"/>
</dbReference>
<feature type="domain" description="Ig-like" evidence="2">
    <location>
        <begin position="6"/>
        <end position="94"/>
    </location>
</feature>
<dbReference type="GO" id="GO:0005886">
    <property type="term" value="C:plasma membrane"/>
    <property type="evidence" value="ECO:0007669"/>
    <property type="project" value="TreeGrafter"/>
</dbReference>
<dbReference type="VEuPathDB" id="VectorBase:LLONM1_009350"/>
<dbReference type="EMBL" id="AJWK01012765">
    <property type="status" value="NOT_ANNOTATED_CDS"/>
    <property type="molecule type" value="Genomic_DNA"/>
</dbReference>
<dbReference type="PANTHER" id="PTHR45080">
    <property type="entry name" value="CONTACTIN 5"/>
    <property type="match status" value="1"/>
</dbReference>
<dbReference type="VEuPathDB" id="VectorBase:LLOJ004022"/>
<dbReference type="GO" id="GO:0050808">
    <property type="term" value="P:synapse organization"/>
    <property type="evidence" value="ECO:0007669"/>
    <property type="project" value="TreeGrafter"/>
</dbReference>
<sequence length="280" mass="32058">MRAAPPEITVEKSWVHASEGYDIELCCTVHGDTNSEMLWFQNSFLLDATDRRTMHSVGEQYILSIRNFQSSDFGNYSCVADNSLGRTKKYIEVSGRPGPATFLSPAYSGHLEFYNLTWNIESIPPLEEMNDTYQHPGKWHDVVLVPTLTRSEPNHFVMSHTIKGLERNSVYEAIIQAKNRYGWNEQVKRKLDDVARRLESLYDLLREYKLAPNTLAALNQLVQFVQISDIHQFYTRNSEAPMDDMDFIMSSMSSAVGIDWGGIVAHFLPMLPLQLWIITS</sequence>
<dbReference type="InterPro" id="IPR036116">
    <property type="entry name" value="FN3_sf"/>
</dbReference>